<dbReference type="EMBL" id="PGCJ01000719">
    <property type="protein sequence ID" value="PLW23498.1"/>
    <property type="molecule type" value="Genomic_DNA"/>
</dbReference>
<feature type="region of interest" description="Disordered" evidence="1">
    <location>
        <begin position="52"/>
        <end position="74"/>
    </location>
</feature>
<evidence type="ECO:0008006" key="5">
    <source>
        <dbReference type="Google" id="ProtNLM"/>
    </source>
</evidence>
<dbReference type="Proteomes" id="UP000235388">
    <property type="component" value="Unassembled WGS sequence"/>
</dbReference>
<evidence type="ECO:0000256" key="1">
    <source>
        <dbReference type="SAM" id="MobiDB-lite"/>
    </source>
</evidence>
<accession>A0A2N5TDM0</accession>
<comment type="caution">
    <text evidence="3">The sequence shown here is derived from an EMBL/GenBank/DDBJ whole genome shotgun (WGS) entry which is preliminary data.</text>
</comment>
<evidence type="ECO:0000313" key="4">
    <source>
        <dbReference type="Proteomes" id="UP000235388"/>
    </source>
</evidence>
<keyword evidence="4" id="KW-1185">Reference proteome</keyword>
<feature type="signal peptide" evidence="2">
    <location>
        <begin position="1"/>
        <end position="25"/>
    </location>
</feature>
<reference evidence="3 4" key="1">
    <citation type="submission" date="2017-11" db="EMBL/GenBank/DDBJ databases">
        <title>De novo assembly and phasing of dikaryotic genomes from two isolates of Puccinia coronata f. sp. avenae, the causal agent of oat crown rust.</title>
        <authorList>
            <person name="Miller M.E."/>
            <person name="Zhang Y."/>
            <person name="Omidvar V."/>
            <person name="Sperschneider J."/>
            <person name="Schwessinger B."/>
            <person name="Raley C."/>
            <person name="Palmer J.M."/>
            <person name="Garnica D."/>
            <person name="Upadhyaya N."/>
            <person name="Rathjen J."/>
            <person name="Taylor J.M."/>
            <person name="Park R.F."/>
            <person name="Dodds P.N."/>
            <person name="Hirsch C.D."/>
            <person name="Kianian S.F."/>
            <person name="Figueroa M."/>
        </authorList>
    </citation>
    <scope>NUCLEOTIDE SEQUENCE [LARGE SCALE GENOMIC DNA]</scope>
    <source>
        <strain evidence="3">12NC29</strain>
    </source>
</reference>
<keyword evidence="2" id="KW-0732">Signal</keyword>
<protein>
    <recommendedName>
        <fullName evidence="5">Secreted protein</fullName>
    </recommendedName>
</protein>
<proteinExistence type="predicted"/>
<gene>
    <name evidence="3" type="ORF">PCANC_28779</name>
</gene>
<name>A0A2N5TDM0_9BASI</name>
<dbReference type="AlphaFoldDB" id="A0A2N5TDM0"/>
<evidence type="ECO:0000256" key="2">
    <source>
        <dbReference type="SAM" id="SignalP"/>
    </source>
</evidence>
<feature type="chain" id="PRO_5014685255" description="Secreted protein" evidence="2">
    <location>
        <begin position="26"/>
        <end position="86"/>
    </location>
</feature>
<sequence>MLNMMIFGLLWAILALSLKEDGLRAAKLNPSSLKKQRRVRASASGAKLARIKGLSPSRHPHRAGISTDQTSSDSTFELAGATFIPW</sequence>
<organism evidence="3 4">
    <name type="scientific">Puccinia coronata f. sp. avenae</name>
    <dbReference type="NCBI Taxonomy" id="200324"/>
    <lineage>
        <taxon>Eukaryota</taxon>
        <taxon>Fungi</taxon>
        <taxon>Dikarya</taxon>
        <taxon>Basidiomycota</taxon>
        <taxon>Pucciniomycotina</taxon>
        <taxon>Pucciniomycetes</taxon>
        <taxon>Pucciniales</taxon>
        <taxon>Pucciniaceae</taxon>
        <taxon>Puccinia</taxon>
    </lineage>
</organism>
<evidence type="ECO:0000313" key="3">
    <source>
        <dbReference type="EMBL" id="PLW23498.1"/>
    </source>
</evidence>